<protein>
    <submittedName>
        <fullName evidence="1">Uncharacterized protein</fullName>
    </submittedName>
</protein>
<evidence type="ECO:0000313" key="1">
    <source>
        <dbReference type="EMBL" id="KAB5521785.1"/>
    </source>
</evidence>
<reference evidence="2" key="1">
    <citation type="journal article" date="2019" name="Gigascience">
        <title>De novo genome assembly of the endangered Acer yangbiense, a plant species with extremely small populations endemic to Yunnan Province, China.</title>
        <authorList>
            <person name="Yang J."/>
            <person name="Wariss H.M."/>
            <person name="Tao L."/>
            <person name="Zhang R."/>
            <person name="Yun Q."/>
            <person name="Hollingsworth P."/>
            <person name="Dao Z."/>
            <person name="Luo G."/>
            <person name="Guo H."/>
            <person name="Ma Y."/>
            <person name="Sun W."/>
        </authorList>
    </citation>
    <scope>NUCLEOTIDE SEQUENCE [LARGE SCALE GENOMIC DNA]</scope>
    <source>
        <strain evidence="2">cv. br00</strain>
    </source>
</reference>
<sequence>MRAIYPFARDHSDMHKTWQELHLWDSSKRSDALETAPNKFSWNWCLVKLYSEIIGDMEMVRSNII</sequence>
<gene>
    <name evidence="1" type="ORF">DKX38_026104</name>
</gene>
<comment type="caution">
    <text evidence="1">The sequence shown here is derived from an EMBL/GenBank/DDBJ whole genome shotgun (WGS) entry which is preliminary data.</text>
</comment>
<dbReference type="Proteomes" id="UP000326939">
    <property type="component" value="Chromosome 16"/>
</dbReference>
<proteinExistence type="predicted"/>
<organism evidence="1 2">
    <name type="scientific">Salix brachista</name>
    <dbReference type="NCBI Taxonomy" id="2182728"/>
    <lineage>
        <taxon>Eukaryota</taxon>
        <taxon>Viridiplantae</taxon>
        <taxon>Streptophyta</taxon>
        <taxon>Embryophyta</taxon>
        <taxon>Tracheophyta</taxon>
        <taxon>Spermatophyta</taxon>
        <taxon>Magnoliopsida</taxon>
        <taxon>eudicotyledons</taxon>
        <taxon>Gunneridae</taxon>
        <taxon>Pentapetalae</taxon>
        <taxon>rosids</taxon>
        <taxon>fabids</taxon>
        <taxon>Malpighiales</taxon>
        <taxon>Salicaceae</taxon>
        <taxon>Saliceae</taxon>
        <taxon>Salix</taxon>
    </lineage>
</organism>
<evidence type="ECO:0000313" key="2">
    <source>
        <dbReference type="Proteomes" id="UP000326939"/>
    </source>
</evidence>
<name>A0A5N5JWN6_9ROSI</name>
<dbReference type="EMBL" id="VDCV01000016">
    <property type="protein sequence ID" value="KAB5521785.1"/>
    <property type="molecule type" value="Genomic_DNA"/>
</dbReference>
<keyword evidence="2" id="KW-1185">Reference proteome</keyword>
<accession>A0A5N5JWN6</accession>
<dbReference type="AlphaFoldDB" id="A0A5N5JWN6"/>